<dbReference type="InterPro" id="IPR059143">
    <property type="entry name" value="NFP_LysM2"/>
</dbReference>
<accession>A0A804RJ62</accession>
<dbReference type="Proteomes" id="UP000007305">
    <property type="component" value="Chromosome 10"/>
</dbReference>
<evidence type="ECO:0000313" key="2">
    <source>
        <dbReference type="EnsemblPlants" id="Zm00001eb423270_P001"/>
    </source>
</evidence>
<dbReference type="PANTHER" id="PTHR45927:SF15">
    <property type="entry name" value="SERINE_THREONINE RECEPTOR-LIKE KINASE NFP"/>
    <property type="match status" value="1"/>
</dbReference>
<name>A0A804RJ62_MAIZE</name>
<dbReference type="InterPro" id="IPR052611">
    <property type="entry name" value="Plant_RLK_LysM"/>
</dbReference>
<dbReference type="AlphaFoldDB" id="A0A804RJ62"/>
<dbReference type="EnsemblPlants" id="Zm00001eb423270_T001">
    <property type="protein sequence ID" value="Zm00001eb423270_P001"/>
    <property type="gene ID" value="Zm00001eb423270"/>
</dbReference>
<evidence type="ECO:0000259" key="1">
    <source>
        <dbReference type="Pfam" id="PF23457"/>
    </source>
</evidence>
<sequence length="94" mass="10412">MTMAMAAPRVRRGVQLHRQLHVPMPSNLTQYQAVERMNPMLVPTDLDVGTMVTFPVLCQCPAAAENATTLITYVMQPRDTYVSVAATFSVAYPQ</sequence>
<feature type="domain" description="NFP second LysM" evidence="1">
    <location>
        <begin position="26"/>
        <end position="56"/>
    </location>
</feature>
<dbReference type="Pfam" id="PF23457">
    <property type="entry name" value="LysM2_NFP"/>
    <property type="match status" value="1"/>
</dbReference>
<reference evidence="2" key="2">
    <citation type="submission" date="2019-07" db="EMBL/GenBank/DDBJ databases">
        <authorList>
            <person name="Seetharam A."/>
            <person name="Woodhouse M."/>
            <person name="Cannon E."/>
        </authorList>
    </citation>
    <scope>NUCLEOTIDE SEQUENCE [LARGE SCALE GENOMIC DNA]</scope>
    <source>
        <strain evidence="2">cv. B73</strain>
    </source>
</reference>
<proteinExistence type="predicted"/>
<organism evidence="2 3">
    <name type="scientific">Zea mays</name>
    <name type="common">Maize</name>
    <dbReference type="NCBI Taxonomy" id="4577"/>
    <lineage>
        <taxon>Eukaryota</taxon>
        <taxon>Viridiplantae</taxon>
        <taxon>Streptophyta</taxon>
        <taxon>Embryophyta</taxon>
        <taxon>Tracheophyta</taxon>
        <taxon>Spermatophyta</taxon>
        <taxon>Magnoliopsida</taxon>
        <taxon>Liliopsida</taxon>
        <taxon>Poales</taxon>
        <taxon>Poaceae</taxon>
        <taxon>PACMAD clade</taxon>
        <taxon>Panicoideae</taxon>
        <taxon>Andropogonodae</taxon>
        <taxon>Andropogoneae</taxon>
        <taxon>Tripsacinae</taxon>
        <taxon>Zea</taxon>
    </lineage>
</organism>
<dbReference type="PANTHER" id="PTHR45927">
    <property type="entry name" value="LYSM-DOMAIN RECEPTOR-LIKE KINASE-RELATED"/>
    <property type="match status" value="1"/>
</dbReference>
<dbReference type="Gramene" id="Zm00001eb423270_T001">
    <property type="protein sequence ID" value="Zm00001eb423270_P001"/>
    <property type="gene ID" value="Zm00001eb423270"/>
</dbReference>
<dbReference type="InParanoid" id="A0A804RJ62"/>
<protein>
    <recommendedName>
        <fullName evidence="1">NFP second LysM domain-containing protein</fullName>
    </recommendedName>
</protein>
<reference evidence="2" key="3">
    <citation type="submission" date="2021-05" db="UniProtKB">
        <authorList>
            <consortium name="EnsemblPlants"/>
        </authorList>
    </citation>
    <scope>IDENTIFICATION</scope>
    <source>
        <strain evidence="2">cv. B73</strain>
    </source>
</reference>
<evidence type="ECO:0000313" key="3">
    <source>
        <dbReference type="Proteomes" id="UP000007305"/>
    </source>
</evidence>
<keyword evidence="3" id="KW-1185">Reference proteome</keyword>
<reference evidence="3" key="1">
    <citation type="journal article" date="2009" name="Science">
        <title>The B73 maize genome: complexity, diversity, and dynamics.</title>
        <authorList>
            <person name="Schnable P.S."/>
            <person name="Ware D."/>
            <person name="Fulton R.S."/>
            <person name="Stein J.C."/>
            <person name="Wei F."/>
            <person name="Pasternak S."/>
            <person name="Liang C."/>
            <person name="Zhang J."/>
            <person name="Fulton L."/>
            <person name="Graves T.A."/>
            <person name="Minx P."/>
            <person name="Reily A.D."/>
            <person name="Courtney L."/>
            <person name="Kruchowski S.S."/>
            <person name="Tomlinson C."/>
            <person name="Strong C."/>
            <person name="Delehaunty K."/>
            <person name="Fronick C."/>
            <person name="Courtney B."/>
            <person name="Rock S.M."/>
            <person name="Belter E."/>
            <person name="Du F."/>
            <person name="Kim K."/>
            <person name="Abbott R.M."/>
            <person name="Cotton M."/>
            <person name="Levy A."/>
            <person name="Marchetto P."/>
            <person name="Ochoa K."/>
            <person name="Jackson S.M."/>
            <person name="Gillam B."/>
            <person name="Chen W."/>
            <person name="Yan L."/>
            <person name="Higginbotham J."/>
            <person name="Cardenas M."/>
            <person name="Waligorski J."/>
            <person name="Applebaum E."/>
            <person name="Phelps L."/>
            <person name="Falcone J."/>
            <person name="Kanchi K."/>
            <person name="Thane T."/>
            <person name="Scimone A."/>
            <person name="Thane N."/>
            <person name="Henke J."/>
            <person name="Wang T."/>
            <person name="Ruppert J."/>
            <person name="Shah N."/>
            <person name="Rotter K."/>
            <person name="Hodges J."/>
            <person name="Ingenthron E."/>
            <person name="Cordes M."/>
            <person name="Kohlberg S."/>
            <person name="Sgro J."/>
            <person name="Delgado B."/>
            <person name="Mead K."/>
            <person name="Chinwalla A."/>
            <person name="Leonard S."/>
            <person name="Crouse K."/>
            <person name="Collura K."/>
            <person name="Kudrna D."/>
            <person name="Currie J."/>
            <person name="He R."/>
            <person name="Angelova A."/>
            <person name="Rajasekar S."/>
            <person name="Mueller T."/>
            <person name="Lomeli R."/>
            <person name="Scara G."/>
            <person name="Ko A."/>
            <person name="Delaney K."/>
            <person name="Wissotski M."/>
            <person name="Lopez G."/>
            <person name="Campos D."/>
            <person name="Braidotti M."/>
            <person name="Ashley E."/>
            <person name="Golser W."/>
            <person name="Kim H."/>
            <person name="Lee S."/>
            <person name="Lin J."/>
            <person name="Dujmic Z."/>
            <person name="Kim W."/>
            <person name="Talag J."/>
            <person name="Zuccolo A."/>
            <person name="Fan C."/>
            <person name="Sebastian A."/>
            <person name="Kramer M."/>
            <person name="Spiegel L."/>
            <person name="Nascimento L."/>
            <person name="Zutavern T."/>
            <person name="Miller B."/>
            <person name="Ambroise C."/>
            <person name="Muller S."/>
            <person name="Spooner W."/>
            <person name="Narechania A."/>
            <person name="Ren L."/>
            <person name="Wei S."/>
            <person name="Kumari S."/>
            <person name="Faga B."/>
            <person name="Levy M.J."/>
            <person name="McMahan L."/>
            <person name="Van Buren P."/>
            <person name="Vaughn M.W."/>
            <person name="Ying K."/>
            <person name="Yeh C.-T."/>
            <person name="Emrich S.J."/>
            <person name="Jia Y."/>
            <person name="Kalyanaraman A."/>
            <person name="Hsia A.-P."/>
            <person name="Barbazuk W.B."/>
            <person name="Baucom R.S."/>
            <person name="Brutnell T.P."/>
            <person name="Carpita N.C."/>
            <person name="Chaparro C."/>
            <person name="Chia J.-M."/>
            <person name="Deragon J.-M."/>
            <person name="Estill J.C."/>
            <person name="Fu Y."/>
            <person name="Jeddeloh J.A."/>
            <person name="Han Y."/>
            <person name="Lee H."/>
            <person name="Li P."/>
            <person name="Lisch D.R."/>
            <person name="Liu S."/>
            <person name="Liu Z."/>
            <person name="Nagel D.H."/>
            <person name="McCann M.C."/>
            <person name="SanMiguel P."/>
            <person name="Myers A.M."/>
            <person name="Nettleton D."/>
            <person name="Nguyen J."/>
            <person name="Penning B.W."/>
            <person name="Ponnala L."/>
            <person name="Schneider K.L."/>
            <person name="Schwartz D.C."/>
            <person name="Sharma A."/>
            <person name="Soderlund C."/>
            <person name="Springer N.M."/>
            <person name="Sun Q."/>
            <person name="Wang H."/>
            <person name="Waterman M."/>
            <person name="Westerman R."/>
            <person name="Wolfgruber T.K."/>
            <person name="Yang L."/>
            <person name="Yu Y."/>
            <person name="Zhang L."/>
            <person name="Zhou S."/>
            <person name="Zhu Q."/>
            <person name="Bennetzen J.L."/>
            <person name="Dawe R.K."/>
            <person name="Jiang J."/>
            <person name="Jiang N."/>
            <person name="Presting G.G."/>
            <person name="Wessler S.R."/>
            <person name="Aluru S."/>
            <person name="Martienssen R.A."/>
            <person name="Clifton S.W."/>
            <person name="McCombie W.R."/>
            <person name="Wing R.A."/>
            <person name="Wilson R.K."/>
        </authorList>
    </citation>
    <scope>NUCLEOTIDE SEQUENCE [LARGE SCALE GENOMIC DNA]</scope>
    <source>
        <strain evidence="3">cv. B73</strain>
    </source>
</reference>